<dbReference type="RefSeq" id="WP_124927936.1">
    <property type="nucleotide sequence ID" value="NZ_BMOH01000001.1"/>
</dbReference>
<keyword evidence="1" id="KW-1133">Transmembrane helix</keyword>
<dbReference type="Proteomes" id="UP000267535">
    <property type="component" value="Unassembled WGS sequence"/>
</dbReference>
<gene>
    <name evidence="2" type="ORF">EHS89_19940</name>
</gene>
<dbReference type="EMBL" id="RQXV01000016">
    <property type="protein sequence ID" value="RRC96828.1"/>
    <property type="molecule type" value="Genomic_DNA"/>
</dbReference>
<dbReference type="OrthoDB" id="6121253at2"/>
<keyword evidence="1" id="KW-0472">Membrane</keyword>
<accession>A0A3P1SI51</accession>
<sequence length="83" mass="9638">MGFELLKFLVRLILPDWMQNREPDRAHFYRRKFTGAYRARKQLVTLLWCGSGLLMLLIPVPAFIITTALFTTFISFSLLDEAG</sequence>
<organism evidence="2 3">
    <name type="scientific">Amphritea balenae</name>
    <dbReference type="NCBI Taxonomy" id="452629"/>
    <lineage>
        <taxon>Bacteria</taxon>
        <taxon>Pseudomonadati</taxon>
        <taxon>Pseudomonadota</taxon>
        <taxon>Gammaproteobacteria</taxon>
        <taxon>Oceanospirillales</taxon>
        <taxon>Oceanospirillaceae</taxon>
        <taxon>Amphritea</taxon>
    </lineage>
</organism>
<reference evidence="2 3" key="1">
    <citation type="submission" date="2018-11" db="EMBL/GenBank/DDBJ databases">
        <title>The draft genome sequence of Amphritea balenae JAMM 1525T.</title>
        <authorList>
            <person name="Fang Z."/>
            <person name="Zhang Y."/>
            <person name="Han X."/>
        </authorList>
    </citation>
    <scope>NUCLEOTIDE SEQUENCE [LARGE SCALE GENOMIC DNA]</scope>
    <source>
        <strain evidence="2 3">JAMM 1525</strain>
    </source>
</reference>
<evidence type="ECO:0000313" key="3">
    <source>
        <dbReference type="Proteomes" id="UP000267535"/>
    </source>
</evidence>
<keyword evidence="1" id="KW-0812">Transmembrane</keyword>
<name>A0A3P1SI51_9GAMM</name>
<keyword evidence="3" id="KW-1185">Reference proteome</keyword>
<proteinExistence type="predicted"/>
<evidence type="ECO:0000313" key="2">
    <source>
        <dbReference type="EMBL" id="RRC96828.1"/>
    </source>
</evidence>
<dbReference type="AlphaFoldDB" id="A0A3P1SI51"/>
<feature type="transmembrane region" description="Helical" evidence="1">
    <location>
        <begin position="46"/>
        <end position="79"/>
    </location>
</feature>
<evidence type="ECO:0000256" key="1">
    <source>
        <dbReference type="SAM" id="Phobius"/>
    </source>
</evidence>
<comment type="caution">
    <text evidence="2">The sequence shown here is derived from an EMBL/GenBank/DDBJ whole genome shotgun (WGS) entry which is preliminary data.</text>
</comment>
<protein>
    <submittedName>
        <fullName evidence="2">Uncharacterized protein</fullName>
    </submittedName>
</protein>